<dbReference type="Pfam" id="PF04264">
    <property type="entry name" value="YceI"/>
    <property type="match status" value="1"/>
</dbReference>
<organism evidence="3 4">
    <name type="scientific">Panacibacter ginsenosidivorans</name>
    <dbReference type="NCBI Taxonomy" id="1813871"/>
    <lineage>
        <taxon>Bacteria</taxon>
        <taxon>Pseudomonadati</taxon>
        <taxon>Bacteroidota</taxon>
        <taxon>Chitinophagia</taxon>
        <taxon>Chitinophagales</taxon>
        <taxon>Chitinophagaceae</taxon>
        <taxon>Panacibacter</taxon>
    </lineage>
</organism>
<dbReference type="OrthoDB" id="9811006at2"/>
<keyword evidence="1" id="KW-0732">Signal</keyword>
<accession>A0A5B8V8M4</accession>
<dbReference type="Proteomes" id="UP000321533">
    <property type="component" value="Chromosome"/>
</dbReference>
<dbReference type="SMART" id="SM00867">
    <property type="entry name" value="YceI"/>
    <property type="match status" value="1"/>
</dbReference>
<evidence type="ECO:0000313" key="4">
    <source>
        <dbReference type="Proteomes" id="UP000321533"/>
    </source>
</evidence>
<evidence type="ECO:0000256" key="1">
    <source>
        <dbReference type="SAM" id="SignalP"/>
    </source>
</evidence>
<dbReference type="InterPro" id="IPR036761">
    <property type="entry name" value="TTHA0802/YceI-like_sf"/>
</dbReference>
<keyword evidence="4" id="KW-1185">Reference proteome</keyword>
<dbReference type="InterPro" id="IPR007372">
    <property type="entry name" value="Lipid/polyisoprenoid-bd_YceI"/>
</dbReference>
<sequence>MKKSLLAASITFLSTALFAQTRWNVDNVHSSVKFNVTHLVISEVEGTFKKFNGSISTPNTDFTDAAVDFAVDINSISTDNEMRDNHLKSDDFFNAAQYPNMTFKSTSFKKVSGNKYQLKGNLTIRNVTRPVTFDVSYGGSMKDPYGNIKAGFKATTTIDRFNYNLKWNSLTEAGGAVVGKDVTIEMRLEFAQAK</sequence>
<dbReference type="PANTHER" id="PTHR34406">
    <property type="entry name" value="PROTEIN YCEI"/>
    <property type="match status" value="1"/>
</dbReference>
<dbReference type="SUPFAM" id="SSF101874">
    <property type="entry name" value="YceI-like"/>
    <property type="match status" value="1"/>
</dbReference>
<dbReference type="Gene3D" id="2.40.128.110">
    <property type="entry name" value="Lipid/polyisoprenoid-binding, YceI-like"/>
    <property type="match status" value="1"/>
</dbReference>
<name>A0A5B8V8M4_9BACT</name>
<gene>
    <name evidence="3" type="ORF">FRZ67_10455</name>
</gene>
<dbReference type="PANTHER" id="PTHR34406:SF1">
    <property type="entry name" value="PROTEIN YCEI"/>
    <property type="match status" value="1"/>
</dbReference>
<dbReference type="KEGG" id="pgin:FRZ67_10455"/>
<feature type="domain" description="Lipid/polyisoprenoid-binding YceI-like" evidence="2">
    <location>
        <begin position="22"/>
        <end position="191"/>
    </location>
</feature>
<protein>
    <submittedName>
        <fullName evidence="3">YceI family protein</fullName>
    </submittedName>
</protein>
<dbReference type="AlphaFoldDB" id="A0A5B8V8M4"/>
<dbReference type="RefSeq" id="WP_147189499.1">
    <property type="nucleotide sequence ID" value="NZ_CP042435.1"/>
</dbReference>
<feature type="signal peptide" evidence="1">
    <location>
        <begin position="1"/>
        <end position="19"/>
    </location>
</feature>
<evidence type="ECO:0000313" key="3">
    <source>
        <dbReference type="EMBL" id="QEC67692.1"/>
    </source>
</evidence>
<evidence type="ECO:0000259" key="2">
    <source>
        <dbReference type="SMART" id="SM00867"/>
    </source>
</evidence>
<reference evidence="3 4" key="1">
    <citation type="journal article" date="2016" name="Int. J. Syst. Evol. Microbiol.">
        <title>Panacibacter ginsenosidivorans gen. nov., sp. nov., with ginsenoside converting activity isolated from soil of a ginseng field.</title>
        <authorList>
            <person name="Siddiqi M.Z."/>
            <person name="Muhammad Shafi S."/>
            <person name="Choi K.D."/>
            <person name="Im W.T."/>
        </authorList>
    </citation>
    <scope>NUCLEOTIDE SEQUENCE [LARGE SCALE GENOMIC DNA]</scope>
    <source>
        <strain evidence="3 4">Gsoil1550</strain>
    </source>
</reference>
<feature type="chain" id="PRO_5022771736" evidence="1">
    <location>
        <begin position="20"/>
        <end position="194"/>
    </location>
</feature>
<proteinExistence type="predicted"/>
<dbReference type="EMBL" id="CP042435">
    <property type="protein sequence ID" value="QEC67692.1"/>
    <property type="molecule type" value="Genomic_DNA"/>
</dbReference>